<proteinExistence type="predicted"/>
<dbReference type="EMBL" id="UINC01129669">
    <property type="protein sequence ID" value="SVD10216.1"/>
    <property type="molecule type" value="Genomic_DNA"/>
</dbReference>
<dbReference type="PROSITE" id="PS51484">
    <property type="entry name" value="G8"/>
    <property type="match status" value="1"/>
</dbReference>
<dbReference type="InterPro" id="IPR019316">
    <property type="entry name" value="G8_domain"/>
</dbReference>
<accession>A0A382SK32</accession>
<name>A0A382SK32_9ZZZZ</name>
<reference evidence="3" key="1">
    <citation type="submission" date="2018-05" db="EMBL/GenBank/DDBJ databases">
        <authorList>
            <person name="Lanie J.A."/>
            <person name="Ng W.-L."/>
            <person name="Kazmierczak K.M."/>
            <person name="Andrzejewski T.M."/>
            <person name="Davidsen T.M."/>
            <person name="Wayne K.J."/>
            <person name="Tettelin H."/>
            <person name="Glass J.I."/>
            <person name="Rusch D."/>
            <person name="Podicherti R."/>
            <person name="Tsui H.-C.T."/>
            <person name="Winkler M.E."/>
        </authorList>
    </citation>
    <scope>NUCLEOTIDE SEQUENCE</scope>
</reference>
<sequence>MRILKIVGSGGFFVSLLILVLWFMSLETISAEQDPPQSPKETNLRSGAWSDPSIWGNLRVPRSGARVTIAEGTTVTYDLFSQAEIAALHINGSLIFSRDVNTNLDVGDVFVHRPGYLEIGTALDPIPAGVEASLRFVNAEDGEHGLHISGKGQIHGHPVLHVYTRLAESAPKDSTTIKVEDAVGWVAGDQIVIASTSRNPGDSEINVVDSIDGRHMTLRSTLKFRHDGVAPTQGHVALLSRNVVITSKYPEFRGHTRFMKGAKGSISYAEF</sequence>
<protein>
    <recommendedName>
        <fullName evidence="2">G8 domain-containing protein</fullName>
    </recommendedName>
</protein>
<evidence type="ECO:0000256" key="1">
    <source>
        <dbReference type="ARBA" id="ARBA00022729"/>
    </source>
</evidence>
<feature type="non-terminal residue" evidence="3">
    <location>
        <position position="271"/>
    </location>
</feature>
<evidence type="ECO:0000313" key="3">
    <source>
        <dbReference type="EMBL" id="SVD10216.1"/>
    </source>
</evidence>
<dbReference type="PANTHER" id="PTHR46769">
    <property type="entry name" value="POLYCYSTIC KIDNEY AND HEPATIC DISEASE 1 (AUTOSOMAL RECESSIVE)-LIKE 1"/>
    <property type="match status" value="1"/>
</dbReference>
<evidence type="ECO:0000259" key="2">
    <source>
        <dbReference type="PROSITE" id="PS51484"/>
    </source>
</evidence>
<dbReference type="PANTHER" id="PTHR46769:SF2">
    <property type="entry name" value="FIBROCYSTIN-L ISOFORM 2 PRECURSOR-RELATED"/>
    <property type="match status" value="1"/>
</dbReference>
<keyword evidence="1" id="KW-0732">Signal</keyword>
<organism evidence="3">
    <name type="scientific">marine metagenome</name>
    <dbReference type="NCBI Taxonomy" id="408172"/>
    <lineage>
        <taxon>unclassified sequences</taxon>
        <taxon>metagenomes</taxon>
        <taxon>ecological metagenomes</taxon>
    </lineage>
</organism>
<gene>
    <name evidence="3" type="ORF">METZ01_LOCUS363070</name>
</gene>
<dbReference type="InterPro" id="IPR052387">
    <property type="entry name" value="Fibrocystin"/>
</dbReference>
<dbReference type="AlphaFoldDB" id="A0A382SK32"/>
<feature type="domain" description="G8" evidence="2">
    <location>
        <begin position="53"/>
        <end position="168"/>
    </location>
</feature>
<dbReference type="Pfam" id="PF10162">
    <property type="entry name" value="G8"/>
    <property type="match status" value="1"/>
</dbReference>
<dbReference type="SMART" id="SM01225">
    <property type="entry name" value="G8"/>
    <property type="match status" value="1"/>
</dbReference>